<protein>
    <submittedName>
        <fullName evidence="2">Uncharacterized protein</fullName>
    </submittedName>
</protein>
<dbReference type="PROSITE" id="PS51318">
    <property type="entry name" value="TAT"/>
    <property type="match status" value="1"/>
</dbReference>
<feature type="signal peptide" evidence="1">
    <location>
        <begin position="1"/>
        <end position="35"/>
    </location>
</feature>
<keyword evidence="1" id="KW-0732">Signal</keyword>
<proteinExistence type="predicted"/>
<name>A0AAC9PR30_9PSEU</name>
<dbReference type="Proteomes" id="UP000185511">
    <property type="component" value="Chromosome"/>
</dbReference>
<keyword evidence="3" id="KW-1185">Reference proteome</keyword>
<reference evidence="3" key="1">
    <citation type="submission" date="2016-06" db="EMBL/GenBank/DDBJ databases">
        <title>Complete genome sequence of Actinoalloteichus fjordicus DSM 46855 (=ADI127-17), type strain of the new species Actinoalloteichus fjordicus.</title>
        <authorList>
            <person name="Ruckert C."/>
            <person name="Nouioui I."/>
            <person name="Willmese J."/>
            <person name="van Wezel G."/>
            <person name="Klenk H.-P."/>
            <person name="Kalinowski J."/>
            <person name="Zotchev S.B."/>
        </authorList>
    </citation>
    <scope>NUCLEOTIDE SEQUENCE [LARGE SCALE GENOMIC DNA]</scope>
    <source>
        <strain evidence="3">ADI127-7</strain>
    </source>
</reference>
<dbReference type="InterPro" id="IPR006311">
    <property type="entry name" value="TAT_signal"/>
</dbReference>
<evidence type="ECO:0000313" key="3">
    <source>
        <dbReference type="Proteomes" id="UP000185511"/>
    </source>
</evidence>
<dbReference type="AlphaFoldDB" id="A0AAC9PR30"/>
<feature type="chain" id="PRO_5042078623" evidence="1">
    <location>
        <begin position="36"/>
        <end position="75"/>
    </location>
</feature>
<organism evidence="2 3">
    <name type="scientific">Actinoalloteichus fjordicus</name>
    <dbReference type="NCBI Taxonomy" id="1612552"/>
    <lineage>
        <taxon>Bacteria</taxon>
        <taxon>Bacillati</taxon>
        <taxon>Actinomycetota</taxon>
        <taxon>Actinomycetes</taxon>
        <taxon>Pseudonocardiales</taxon>
        <taxon>Pseudonocardiaceae</taxon>
        <taxon>Actinoalloteichus</taxon>
    </lineage>
</organism>
<evidence type="ECO:0000256" key="1">
    <source>
        <dbReference type="SAM" id="SignalP"/>
    </source>
</evidence>
<dbReference type="EMBL" id="CP016076">
    <property type="protein sequence ID" value="APU13673.1"/>
    <property type="molecule type" value="Genomic_DNA"/>
</dbReference>
<evidence type="ECO:0000313" key="2">
    <source>
        <dbReference type="EMBL" id="APU13673.1"/>
    </source>
</evidence>
<gene>
    <name evidence="2" type="ORF">UA74_08025</name>
</gene>
<sequence>MFEPDRSRRGFLGLTGGVLAAGVAMTVLAPAAAAAAVGQGAAAGPGSADLVRGAVDEFTGEPLDAGVACQQGGHR</sequence>
<accession>A0AAC9PR30</accession>
<dbReference type="KEGG" id="acad:UA74_08025"/>